<dbReference type="PANTHER" id="PTHR21064">
    <property type="entry name" value="AMINOGLYCOSIDE PHOSPHOTRANSFERASE DOMAIN-CONTAINING PROTEIN-RELATED"/>
    <property type="match status" value="1"/>
</dbReference>
<comment type="caution">
    <text evidence="2">The sequence shown here is derived from an EMBL/GenBank/DDBJ whole genome shotgun (WGS) entry which is preliminary data.</text>
</comment>
<dbReference type="GO" id="GO:0004413">
    <property type="term" value="F:homoserine kinase activity"/>
    <property type="evidence" value="ECO:0007669"/>
    <property type="project" value="UniProtKB-EC"/>
</dbReference>
<keyword evidence="3" id="KW-1185">Reference proteome</keyword>
<dbReference type="InterPro" id="IPR050249">
    <property type="entry name" value="Pseudomonas-type_ThrB"/>
</dbReference>
<dbReference type="RefSeq" id="WP_218093594.1">
    <property type="nucleotide sequence ID" value="NZ_CAJVAS010000018.1"/>
</dbReference>
<dbReference type="InterPro" id="IPR002575">
    <property type="entry name" value="Aminoglycoside_PTrfase"/>
</dbReference>
<name>A0A916K390_9BACL</name>
<keyword evidence="2" id="KW-0808">Transferase</keyword>
<keyword evidence="2" id="KW-0418">Kinase</keyword>
<protein>
    <submittedName>
        <fullName evidence="2">Homoserine kinase</fullName>
        <ecNumber evidence="2">2.7.1.39</ecNumber>
    </submittedName>
</protein>
<dbReference type="PANTHER" id="PTHR21064:SF6">
    <property type="entry name" value="AMINOGLYCOSIDE PHOSPHOTRANSFERASE DOMAIN-CONTAINING PROTEIN"/>
    <property type="match status" value="1"/>
</dbReference>
<dbReference type="AlphaFoldDB" id="A0A916K390"/>
<evidence type="ECO:0000313" key="3">
    <source>
        <dbReference type="Proteomes" id="UP000693672"/>
    </source>
</evidence>
<organism evidence="2 3">
    <name type="scientific">Paenibacillus solanacearum</name>
    <dbReference type="NCBI Taxonomy" id="2048548"/>
    <lineage>
        <taxon>Bacteria</taxon>
        <taxon>Bacillati</taxon>
        <taxon>Bacillota</taxon>
        <taxon>Bacilli</taxon>
        <taxon>Bacillales</taxon>
        <taxon>Paenibacillaceae</taxon>
        <taxon>Paenibacillus</taxon>
    </lineage>
</organism>
<dbReference type="EC" id="2.7.1.39" evidence="2"/>
<evidence type="ECO:0000313" key="2">
    <source>
        <dbReference type="EMBL" id="CAG7637539.1"/>
    </source>
</evidence>
<reference evidence="2" key="1">
    <citation type="submission" date="2021-06" db="EMBL/GenBank/DDBJ databases">
        <authorList>
            <person name="Criscuolo A."/>
        </authorList>
    </citation>
    <scope>NUCLEOTIDE SEQUENCE</scope>
    <source>
        <strain evidence="2">CIP111600</strain>
    </source>
</reference>
<evidence type="ECO:0000259" key="1">
    <source>
        <dbReference type="Pfam" id="PF01636"/>
    </source>
</evidence>
<dbReference type="Pfam" id="PF01636">
    <property type="entry name" value="APH"/>
    <property type="match status" value="1"/>
</dbReference>
<gene>
    <name evidence="2" type="primary">thrB_2</name>
    <name evidence="2" type="ORF">PAESOLCIP111_03853</name>
</gene>
<sequence length="346" mass="39154">MTVTSEEVRVTDDPAVRASVFAHAARTLDVRIAGYTPNFLGLHNRKWTVHTDAGDLFLKCYHPKRYSLIDAARYEKIERSLKAQHDLHNNGVPCPAVKAAADGKPVHLTPEGHFYVAMQCAAGRTAKAGTVDPLRMYRLGQATGLMHRQLDRSLPRAGTGAEASRGWWPSLAAMQAEWRSNMEAAQRLPALDARLLAAMEKQGRILSGIDLSVFDGLKPGWAHWDYWVDNILFDEDQVTGLIDFDTVTFGYPEIDVARVLLSAALDTEAGELRTYAAEAFLDGYREHRIFPYNRLTLAFQLLWCREAHWWLQGAVQFKDAPPKRFSQELIWLTEQWETLEAQFADW</sequence>
<dbReference type="EMBL" id="CAJVAS010000018">
    <property type="protein sequence ID" value="CAG7637539.1"/>
    <property type="molecule type" value="Genomic_DNA"/>
</dbReference>
<accession>A0A916K390</accession>
<feature type="domain" description="Aminoglycoside phosphotransferase" evidence="1">
    <location>
        <begin position="41"/>
        <end position="289"/>
    </location>
</feature>
<dbReference type="Proteomes" id="UP000693672">
    <property type="component" value="Unassembled WGS sequence"/>
</dbReference>
<proteinExistence type="predicted"/>